<dbReference type="InterPro" id="IPR036097">
    <property type="entry name" value="HisK_dim/P_sf"/>
</dbReference>
<evidence type="ECO:0000256" key="2">
    <source>
        <dbReference type="ARBA" id="ARBA00022553"/>
    </source>
</evidence>
<dbReference type="GO" id="GO:0009881">
    <property type="term" value="F:photoreceptor activity"/>
    <property type="evidence" value="ECO:0007669"/>
    <property type="project" value="UniProtKB-KW"/>
</dbReference>
<dbReference type="PRINTS" id="PR01033">
    <property type="entry name" value="PHYTOCHROME"/>
</dbReference>
<dbReference type="PANTHER" id="PTHR43065:SF10">
    <property type="entry name" value="PEROXIDE STRESS-ACTIVATED HISTIDINE KINASE MAK3"/>
    <property type="match status" value="1"/>
</dbReference>
<proteinExistence type="predicted"/>
<keyword evidence="10" id="KW-0675">Receptor</keyword>
<keyword evidence="9" id="KW-0902">Two-component regulatory system</keyword>
<evidence type="ECO:0000256" key="6">
    <source>
        <dbReference type="ARBA" id="ARBA00022777"/>
    </source>
</evidence>
<dbReference type="SMART" id="SM00388">
    <property type="entry name" value="HisKA"/>
    <property type="match status" value="1"/>
</dbReference>
<dbReference type="InterPro" id="IPR013654">
    <property type="entry name" value="PAS_2"/>
</dbReference>
<dbReference type="GO" id="GO:0005524">
    <property type="term" value="F:ATP binding"/>
    <property type="evidence" value="ECO:0007669"/>
    <property type="project" value="UniProtKB-KW"/>
</dbReference>
<dbReference type="InterPro" id="IPR003661">
    <property type="entry name" value="HisK_dim/P_dom"/>
</dbReference>
<evidence type="ECO:0000259" key="11">
    <source>
        <dbReference type="PROSITE" id="PS50046"/>
    </source>
</evidence>
<dbReference type="AlphaFoldDB" id="A0AAD6D685"/>
<keyword evidence="13" id="KW-1185">Reference proteome</keyword>
<keyword evidence="1" id="KW-0600">Photoreceptor protein</keyword>
<dbReference type="SUPFAM" id="SSF55785">
    <property type="entry name" value="PYP-like sensor domain (PAS domain)"/>
    <property type="match status" value="1"/>
</dbReference>
<evidence type="ECO:0000313" key="13">
    <source>
        <dbReference type="Proteomes" id="UP001220324"/>
    </source>
</evidence>
<gene>
    <name evidence="12" type="ORF">N7494_000471</name>
</gene>
<evidence type="ECO:0000256" key="4">
    <source>
        <dbReference type="ARBA" id="ARBA00022679"/>
    </source>
</evidence>
<dbReference type="InterPro" id="IPR001294">
    <property type="entry name" value="Phytochrome"/>
</dbReference>
<evidence type="ECO:0000256" key="8">
    <source>
        <dbReference type="ARBA" id="ARBA00022991"/>
    </source>
</evidence>
<dbReference type="Gene3D" id="3.30.450.270">
    <property type="match status" value="1"/>
</dbReference>
<dbReference type="EMBL" id="JAQIZZ010000001">
    <property type="protein sequence ID" value="KAJ5556556.1"/>
    <property type="molecule type" value="Genomic_DNA"/>
</dbReference>
<keyword evidence="3" id="KW-0716">Sensory transduction</keyword>
<sequence length="757" mass="85303">MAMKTSQFNLGDSEEGDNQGPLCAVASSNESHSHVTTRFKHIVNENGHAVVTGRDGPLFQYCEDEPIHIPGAIQSFGLIIALREEYPGRLTVRVVSENSHEFMGYSPNQLFELQNFCGIMQGDQADTLLYHINSVHEDIYDAGLDGPEVFSLSLITGDGETRRFWCAAHTNQAQKDLVICELELEDDWINPLYTSGTKTSPIDTNTDHTGEKFASRHINLSQPLRTFRNARRSNGEAAAMELFGALTQIQEQLGLADSFDSLPHAAASLVKDLTGFHKVMIYQFDPSWNGRIVTELVDPQVEPFVDLYQGFYFPASDIPPQARELYRINKVRLLYDRDHATSRLVCRTLEDLKSPLDMTHAYLRAISPIHIKYLAHMKVRSSMSISLNGSKDLWGLISCHSYGEKGMRVSFPVRKMCRLLGDVISRNIKRLSNASRLRARRLINKFPTNTNPSSYIITSADDLLQLLDADCGAVSIREETNIFGNIDSNHSSEVFALLGSLRMRRIKTVLASHDIIRDFPDLCYPPGLKYISGFLYMPFSNDGRDSLVFFRKGQLSQIKWGGDPYNIKKQNGTLRYLEPRSSFQAWREMVLGQSRDWSEADMETAAMLCFVYCKFIIARRQEKSSMQSSLLLANSAHEIKTPLSSIIANLEIALGRGTLDAETRESLAQSHSASKSLIFVVNDLLDRTNADRKERLLDSEMKELSTSDIGVPCTVFSPGVHAWCVNMVYEPDLKLSLDPRGFFFIEWQFFNLQGLPV</sequence>
<keyword evidence="6" id="KW-0418">Kinase</keyword>
<evidence type="ECO:0000256" key="1">
    <source>
        <dbReference type="ARBA" id="ARBA00022543"/>
    </source>
</evidence>
<dbReference type="InterPro" id="IPR029016">
    <property type="entry name" value="GAF-like_dom_sf"/>
</dbReference>
<dbReference type="InterPro" id="IPR003018">
    <property type="entry name" value="GAF"/>
</dbReference>
<dbReference type="Pfam" id="PF00360">
    <property type="entry name" value="PHY"/>
    <property type="match status" value="1"/>
</dbReference>
<evidence type="ECO:0000256" key="5">
    <source>
        <dbReference type="ARBA" id="ARBA00022741"/>
    </source>
</evidence>
<dbReference type="SUPFAM" id="SSF55781">
    <property type="entry name" value="GAF domain-like"/>
    <property type="match status" value="2"/>
</dbReference>
<dbReference type="Pfam" id="PF01590">
    <property type="entry name" value="GAF"/>
    <property type="match status" value="1"/>
</dbReference>
<comment type="caution">
    <text evidence="12">The sequence shown here is derived from an EMBL/GenBank/DDBJ whole genome shotgun (WGS) entry which is preliminary data.</text>
</comment>
<dbReference type="GO" id="GO:0006355">
    <property type="term" value="P:regulation of DNA-templated transcription"/>
    <property type="evidence" value="ECO:0007669"/>
    <property type="project" value="InterPro"/>
</dbReference>
<evidence type="ECO:0000256" key="9">
    <source>
        <dbReference type="ARBA" id="ARBA00023012"/>
    </source>
</evidence>
<accession>A0AAD6D685</accession>
<protein>
    <recommendedName>
        <fullName evidence="11">Phytochrome chromophore attachment site domain-containing protein</fullName>
    </recommendedName>
</protein>
<dbReference type="PANTHER" id="PTHR43065">
    <property type="entry name" value="SENSOR HISTIDINE KINASE"/>
    <property type="match status" value="1"/>
</dbReference>
<dbReference type="CDD" id="cd00082">
    <property type="entry name" value="HisKA"/>
    <property type="match status" value="1"/>
</dbReference>
<evidence type="ECO:0000256" key="3">
    <source>
        <dbReference type="ARBA" id="ARBA00022606"/>
    </source>
</evidence>
<keyword evidence="7" id="KW-0067">ATP-binding</keyword>
<dbReference type="GO" id="GO:0009584">
    <property type="term" value="P:detection of visible light"/>
    <property type="evidence" value="ECO:0007669"/>
    <property type="project" value="InterPro"/>
</dbReference>
<dbReference type="Pfam" id="PF08446">
    <property type="entry name" value="PAS_2"/>
    <property type="match status" value="1"/>
</dbReference>
<dbReference type="InterPro" id="IPR035965">
    <property type="entry name" value="PAS-like_dom_sf"/>
</dbReference>
<keyword evidence="5" id="KW-0547">Nucleotide-binding</keyword>
<dbReference type="InterPro" id="IPR016132">
    <property type="entry name" value="Phyto_chromo_attachment"/>
</dbReference>
<evidence type="ECO:0000256" key="10">
    <source>
        <dbReference type="ARBA" id="ARBA00023170"/>
    </source>
</evidence>
<dbReference type="GO" id="GO:0000155">
    <property type="term" value="F:phosphorelay sensor kinase activity"/>
    <property type="evidence" value="ECO:0007669"/>
    <property type="project" value="InterPro"/>
</dbReference>
<dbReference type="Gene3D" id="3.30.450.40">
    <property type="match status" value="1"/>
</dbReference>
<dbReference type="Gene3D" id="3.30.450.20">
    <property type="entry name" value="PAS domain"/>
    <property type="match status" value="1"/>
</dbReference>
<keyword evidence="2" id="KW-0597">Phosphoprotein</keyword>
<reference evidence="12 13" key="1">
    <citation type="journal article" date="2023" name="IMA Fungus">
        <title>Comparative genomic study of the Penicillium genus elucidates a diverse pangenome and 15 lateral gene transfer events.</title>
        <authorList>
            <person name="Petersen C."/>
            <person name="Sorensen T."/>
            <person name="Nielsen M.R."/>
            <person name="Sondergaard T.E."/>
            <person name="Sorensen J.L."/>
            <person name="Fitzpatrick D.A."/>
            <person name="Frisvad J.C."/>
            <person name="Nielsen K.L."/>
        </authorList>
    </citation>
    <scope>NUCLEOTIDE SEQUENCE [LARGE SCALE GENOMIC DNA]</scope>
    <source>
        <strain evidence="12 13">IBT 35679</strain>
    </source>
</reference>
<feature type="domain" description="Phytochrome chromophore attachment site" evidence="11">
    <location>
        <begin position="258"/>
        <end position="422"/>
    </location>
</feature>
<keyword evidence="4" id="KW-0808">Transferase</keyword>
<dbReference type="Proteomes" id="UP001220324">
    <property type="component" value="Unassembled WGS sequence"/>
</dbReference>
<name>A0AAD6D685_9EURO</name>
<evidence type="ECO:0000313" key="12">
    <source>
        <dbReference type="EMBL" id="KAJ5556556.1"/>
    </source>
</evidence>
<dbReference type="InterPro" id="IPR043150">
    <property type="entry name" value="Phytochrome_PHY_sf"/>
</dbReference>
<dbReference type="PROSITE" id="PS50046">
    <property type="entry name" value="PHYTOCHROME_2"/>
    <property type="match status" value="1"/>
</dbReference>
<evidence type="ECO:0000256" key="7">
    <source>
        <dbReference type="ARBA" id="ARBA00022840"/>
    </source>
</evidence>
<dbReference type="Pfam" id="PF00512">
    <property type="entry name" value="HisKA"/>
    <property type="match status" value="1"/>
</dbReference>
<dbReference type="SUPFAM" id="SSF47384">
    <property type="entry name" value="Homodimeric domain of signal transducing histidine kinase"/>
    <property type="match status" value="1"/>
</dbReference>
<dbReference type="InterPro" id="IPR013515">
    <property type="entry name" value="Phytochrome_cen-reg"/>
</dbReference>
<dbReference type="Gene3D" id="1.10.287.130">
    <property type="match status" value="1"/>
</dbReference>
<organism evidence="12 13">
    <name type="scientific">Penicillium frequentans</name>
    <dbReference type="NCBI Taxonomy" id="3151616"/>
    <lineage>
        <taxon>Eukaryota</taxon>
        <taxon>Fungi</taxon>
        <taxon>Dikarya</taxon>
        <taxon>Ascomycota</taxon>
        <taxon>Pezizomycotina</taxon>
        <taxon>Eurotiomycetes</taxon>
        <taxon>Eurotiomycetidae</taxon>
        <taxon>Eurotiales</taxon>
        <taxon>Aspergillaceae</taxon>
        <taxon>Penicillium</taxon>
    </lineage>
</organism>
<keyword evidence="8" id="KW-0157">Chromophore</keyword>